<dbReference type="GeneID" id="136089808"/>
<organism evidence="2 3">
    <name type="scientific">Hydra vulgaris</name>
    <name type="common">Hydra</name>
    <name type="synonym">Hydra attenuata</name>
    <dbReference type="NCBI Taxonomy" id="6087"/>
    <lineage>
        <taxon>Eukaryota</taxon>
        <taxon>Metazoa</taxon>
        <taxon>Cnidaria</taxon>
        <taxon>Hydrozoa</taxon>
        <taxon>Hydroidolina</taxon>
        <taxon>Anthoathecata</taxon>
        <taxon>Aplanulata</taxon>
        <taxon>Hydridae</taxon>
        <taxon>Hydra</taxon>
    </lineage>
</organism>
<keyword evidence="1" id="KW-0175">Coiled coil</keyword>
<name>A0ABM4DC57_HYDVU</name>
<evidence type="ECO:0000313" key="2">
    <source>
        <dbReference type="Proteomes" id="UP001652625"/>
    </source>
</evidence>
<keyword evidence="2" id="KW-1185">Reference proteome</keyword>
<evidence type="ECO:0000256" key="1">
    <source>
        <dbReference type="SAM" id="Coils"/>
    </source>
</evidence>
<gene>
    <name evidence="3" type="primary">LOC136089808</name>
</gene>
<sequence length="196" mass="23201">MAVTLKEIKTMLKEMFKEFKKETEEMFRKQEKIGANIKIINDRLDKAEVNINVNVNKIKELSKELEDIKIDGIDENGQESWGDSEAKVHAFFWQNLGLKNIEIERAHRTGLKKDGRPRTIVLNLQKYKDKIRILKESHRLKGTNCFINEDFSRETVVFRKKLFAEVKQRRLNGENVSVRYDKIVYLNKNFENNLNK</sequence>
<proteinExistence type="predicted"/>
<reference evidence="3" key="1">
    <citation type="submission" date="2025-08" db="UniProtKB">
        <authorList>
            <consortium name="RefSeq"/>
        </authorList>
    </citation>
    <scope>IDENTIFICATION</scope>
</reference>
<dbReference type="Proteomes" id="UP001652625">
    <property type="component" value="Chromosome 13"/>
</dbReference>
<protein>
    <submittedName>
        <fullName evidence="3">Uncharacterized protein LOC136089808</fullName>
    </submittedName>
</protein>
<dbReference type="RefSeq" id="XP_065671969.1">
    <property type="nucleotide sequence ID" value="XM_065815897.1"/>
</dbReference>
<evidence type="ECO:0000313" key="3">
    <source>
        <dbReference type="RefSeq" id="XP_065671969.1"/>
    </source>
</evidence>
<feature type="coiled-coil region" evidence="1">
    <location>
        <begin position="5"/>
        <end position="64"/>
    </location>
</feature>
<accession>A0ABM4DC57</accession>
<dbReference type="Gene3D" id="3.30.70.1820">
    <property type="entry name" value="L1 transposable element, RRM domain"/>
    <property type="match status" value="1"/>
</dbReference>